<gene>
    <name evidence="1" type="ORF">GCM10011361_15170</name>
</gene>
<comment type="caution">
    <text evidence="1">The sequence shown here is derived from an EMBL/GenBank/DDBJ whole genome shotgun (WGS) entry which is preliminary data.</text>
</comment>
<organism evidence="1 2">
    <name type="scientific">Muriicola marianensis</name>
    <dbReference type="NCBI Taxonomy" id="1324801"/>
    <lineage>
        <taxon>Bacteria</taxon>
        <taxon>Pseudomonadati</taxon>
        <taxon>Bacteroidota</taxon>
        <taxon>Flavobacteriia</taxon>
        <taxon>Flavobacteriales</taxon>
        <taxon>Flavobacteriaceae</taxon>
        <taxon>Muriicola</taxon>
    </lineage>
</organism>
<accession>A0ABQ1QW75</accession>
<evidence type="ECO:0000313" key="2">
    <source>
        <dbReference type="Proteomes" id="UP000625780"/>
    </source>
</evidence>
<reference evidence="2" key="1">
    <citation type="journal article" date="2019" name="Int. J. Syst. Evol. Microbiol.">
        <title>The Global Catalogue of Microorganisms (GCM) 10K type strain sequencing project: providing services to taxonomists for standard genome sequencing and annotation.</title>
        <authorList>
            <consortium name="The Broad Institute Genomics Platform"/>
            <consortium name="The Broad Institute Genome Sequencing Center for Infectious Disease"/>
            <person name="Wu L."/>
            <person name="Ma J."/>
        </authorList>
    </citation>
    <scope>NUCLEOTIDE SEQUENCE [LARGE SCALE GENOMIC DNA]</scope>
    <source>
        <strain evidence="2">CGMCC 1.12606</strain>
    </source>
</reference>
<sequence length="139" mass="16022">MSLKKPLSLLLCVVFLGLSSCKLEDDRVNFRFVPLQILSVDLPESFELNETYEIRVTYLRPSACVFFEGFDITKEGVTTRNVVAIGTDFYDEVCTLATEELEASFNFICLYDEPYLFRFWTGEDENGNQQYIEVEVPVN</sequence>
<dbReference type="RefSeq" id="WP_188370073.1">
    <property type="nucleotide sequence ID" value="NZ_BMFH01000001.1"/>
</dbReference>
<dbReference type="PROSITE" id="PS51257">
    <property type="entry name" value="PROKAR_LIPOPROTEIN"/>
    <property type="match status" value="1"/>
</dbReference>
<keyword evidence="2" id="KW-1185">Reference proteome</keyword>
<name>A0ABQ1QW75_9FLAO</name>
<evidence type="ECO:0008006" key="3">
    <source>
        <dbReference type="Google" id="ProtNLM"/>
    </source>
</evidence>
<dbReference type="EMBL" id="BMFH01000001">
    <property type="protein sequence ID" value="GGD49449.1"/>
    <property type="molecule type" value="Genomic_DNA"/>
</dbReference>
<dbReference type="Proteomes" id="UP000625780">
    <property type="component" value="Unassembled WGS sequence"/>
</dbReference>
<protein>
    <recommendedName>
        <fullName evidence="3">Lipoprotein</fullName>
    </recommendedName>
</protein>
<proteinExistence type="predicted"/>
<evidence type="ECO:0000313" key="1">
    <source>
        <dbReference type="EMBL" id="GGD49449.1"/>
    </source>
</evidence>